<sequence length="69" mass="7803">MYRLYNTESWHPNTIDLQHTAVLVAHPILEALLPPPTLLSVVYLLVTALFSLSPLLHCQFLSSTNDLYP</sequence>
<evidence type="ECO:0000313" key="2">
    <source>
        <dbReference type="EMBL" id="EXB38164.1"/>
    </source>
</evidence>
<feature type="transmembrane region" description="Helical" evidence="1">
    <location>
        <begin position="37"/>
        <end position="56"/>
    </location>
</feature>
<keyword evidence="3" id="KW-1185">Reference proteome</keyword>
<keyword evidence="1" id="KW-0472">Membrane</keyword>
<protein>
    <submittedName>
        <fullName evidence="2">Uncharacterized protein</fullName>
    </submittedName>
</protein>
<reference evidence="3" key="1">
    <citation type="submission" date="2013-01" db="EMBL/GenBank/DDBJ databases">
        <title>Draft Genome Sequence of a Mulberry Tree, Morus notabilis C.K. Schneid.</title>
        <authorList>
            <person name="He N."/>
            <person name="Zhao S."/>
        </authorList>
    </citation>
    <scope>NUCLEOTIDE SEQUENCE</scope>
</reference>
<proteinExistence type="predicted"/>
<name>W9QIS8_9ROSA</name>
<evidence type="ECO:0000256" key="1">
    <source>
        <dbReference type="SAM" id="Phobius"/>
    </source>
</evidence>
<gene>
    <name evidence="2" type="ORF">L484_000793</name>
</gene>
<keyword evidence="1" id="KW-0812">Transmembrane</keyword>
<keyword evidence="1" id="KW-1133">Transmembrane helix</keyword>
<accession>W9QIS8</accession>
<evidence type="ECO:0000313" key="3">
    <source>
        <dbReference type="Proteomes" id="UP000030645"/>
    </source>
</evidence>
<dbReference type="AlphaFoldDB" id="W9QIS8"/>
<organism evidence="2 3">
    <name type="scientific">Morus notabilis</name>
    <dbReference type="NCBI Taxonomy" id="981085"/>
    <lineage>
        <taxon>Eukaryota</taxon>
        <taxon>Viridiplantae</taxon>
        <taxon>Streptophyta</taxon>
        <taxon>Embryophyta</taxon>
        <taxon>Tracheophyta</taxon>
        <taxon>Spermatophyta</taxon>
        <taxon>Magnoliopsida</taxon>
        <taxon>eudicotyledons</taxon>
        <taxon>Gunneridae</taxon>
        <taxon>Pentapetalae</taxon>
        <taxon>rosids</taxon>
        <taxon>fabids</taxon>
        <taxon>Rosales</taxon>
        <taxon>Moraceae</taxon>
        <taxon>Moreae</taxon>
        <taxon>Morus</taxon>
    </lineage>
</organism>
<dbReference type="Proteomes" id="UP000030645">
    <property type="component" value="Unassembled WGS sequence"/>
</dbReference>
<dbReference type="EMBL" id="KE343682">
    <property type="protein sequence ID" value="EXB38164.1"/>
    <property type="molecule type" value="Genomic_DNA"/>
</dbReference>